<accession>A0A8J5RHP5</accession>
<proteinExistence type="predicted"/>
<evidence type="ECO:0000256" key="1">
    <source>
        <dbReference type="SAM" id="MobiDB-lite"/>
    </source>
</evidence>
<feature type="compositionally biased region" description="Acidic residues" evidence="1">
    <location>
        <begin position="44"/>
        <end position="74"/>
    </location>
</feature>
<feature type="region of interest" description="Disordered" evidence="1">
    <location>
        <begin position="26"/>
        <end position="74"/>
    </location>
</feature>
<sequence length="74" mass="8626">MKYRLVLLDGQHILILRIRYDDIMVDDDGEEDNDDHSNINYDDIIVDDEQNGAGVDDDQDEDPEEIEPMTDDEE</sequence>
<dbReference type="Proteomes" id="UP000729402">
    <property type="component" value="Unassembled WGS sequence"/>
</dbReference>
<evidence type="ECO:0000313" key="3">
    <source>
        <dbReference type="Proteomes" id="UP000729402"/>
    </source>
</evidence>
<evidence type="ECO:0000313" key="2">
    <source>
        <dbReference type="EMBL" id="KAG8059840.1"/>
    </source>
</evidence>
<dbReference type="EMBL" id="JAAALK010000287">
    <property type="protein sequence ID" value="KAG8059840.1"/>
    <property type="molecule type" value="Genomic_DNA"/>
</dbReference>
<comment type="caution">
    <text evidence="2">The sequence shown here is derived from an EMBL/GenBank/DDBJ whole genome shotgun (WGS) entry which is preliminary data.</text>
</comment>
<organism evidence="2 3">
    <name type="scientific">Zizania palustris</name>
    <name type="common">Northern wild rice</name>
    <dbReference type="NCBI Taxonomy" id="103762"/>
    <lineage>
        <taxon>Eukaryota</taxon>
        <taxon>Viridiplantae</taxon>
        <taxon>Streptophyta</taxon>
        <taxon>Embryophyta</taxon>
        <taxon>Tracheophyta</taxon>
        <taxon>Spermatophyta</taxon>
        <taxon>Magnoliopsida</taxon>
        <taxon>Liliopsida</taxon>
        <taxon>Poales</taxon>
        <taxon>Poaceae</taxon>
        <taxon>BOP clade</taxon>
        <taxon>Oryzoideae</taxon>
        <taxon>Oryzeae</taxon>
        <taxon>Zizaniinae</taxon>
        <taxon>Zizania</taxon>
    </lineage>
</organism>
<protein>
    <submittedName>
        <fullName evidence="2">Uncharacterized protein</fullName>
    </submittedName>
</protein>
<reference evidence="2" key="1">
    <citation type="journal article" date="2021" name="bioRxiv">
        <title>Whole Genome Assembly and Annotation of Northern Wild Rice, Zizania palustris L., Supports a Whole Genome Duplication in the Zizania Genus.</title>
        <authorList>
            <person name="Haas M."/>
            <person name="Kono T."/>
            <person name="Macchietto M."/>
            <person name="Millas R."/>
            <person name="McGilp L."/>
            <person name="Shao M."/>
            <person name="Duquette J."/>
            <person name="Hirsch C.N."/>
            <person name="Kimball J."/>
        </authorList>
    </citation>
    <scope>NUCLEOTIDE SEQUENCE</scope>
    <source>
        <tissue evidence="2">Fresh leaf tissue</tissue>
    </source>
</reference>
<reference evidence="2" key="2">
    <citation type="submission" date="2021-02" db="EMBL/GenBank/DDBJ databases">
        <authorList>
            <person name="Kimball J.A."/>
            <person name="Haas M.W."/>
            <person name="Macchietto M."/>
            <person name="Kono T."/>
            <person name="Duquette J."/>
            <person name="Shao M."/>
        </authorList>
    </citation>
    <scope>NUCLEOTIDE SEQUENCE</scope>
    <source>
        <tissue evidence="2">Fresh leaf tissue</tissue>
    </source>
</reference>
<name>A0A8J5RHP5_ZIZPA</name>
<keyword evidence="3" id="KW-1185">Reference proteome</keyword>
<gene>
    <name evidence="2" type="ORF">GUJ93_ZPchr0002g24618</name>
</gene>
<dbReference type="AlphaFoldDB" id="A0A8J5RHP5"/>